<dbReference type="EMBL" id="MCGE01000003">
    <property type="protein sequence ID" value="ORZ23073.1"/>
    <property type="molecule type" value="Genomic_DNA"/>
</dbReference>
<accession>A0A1X2IVN2</accession>
<dbReference type="GO" id="GO:0005085">
    <property type="term" value="F:guanyl-nucleotide exchange factor activity"/>
    <property type="evidence" value="ECO:0007669"/>
    <property type="project" value="InterPro"/>
</dbReference>
<evidence type="ECO:0000256" key="10">
    <source>
        <dbReference type="ARBA" id="ARBA00023136"/>
    </source>
</evidence>
<dbReference type="InterPro" id="IPR036322">
    <property type="entry name" value="WD40_repeat_dom_sf"/>
</dbReference>
<evidence type="ECO:0000256" key="8">
    <source>
        <dbReference type="ARBA" id="ARBA00022927"/>
    </source>
</evidence>
<keyword evidence="3 11" id="KW-0853">WD repeat</keyword>
<dbReference type="Pfam" id="PF00400">
    <property type="entry name" value="WD40"/>
    <property type="match status" value="2"/>
</dbReference>
<evidence type="ECO:0000313" key="13">
    <source>
        <dbReference type="EMBL" id="ORZ23073.1"/>
    </source>
</evidence>
<reference evidence="13 14" key="1">
    <citation type="submission" date="2016-07" db="EMBL/GenBank/DDBJ databases">
        <title>Pervasive Adenine N6-methylation of Active Genes in Fungi.</title>
        <authorList>
            <consortium name="DOE Joint Genome Institute"/>
            <person name="Mondo S.J."/>
            <person name="Dannebaum R.O."/>
            <person name="Kuo R.C."/>
            <person name="Labutti K."/>
            <person name="Haridas S."/>
            <person name="Kuo A."/>
            <person name="Salamov A."/>
            <person name="Ahrendt S.R."/>
            <person name="Lipzen A."/>
            <person name="Sullivan W."/>
            <person name="Andreopoulos W.B."/>
            <person name="Clum A."/>
            <person name="Lindquist E."/>
            <person name="Daum C."/>
            <person name="Ramamoorthy G.K."/>
            <person name="Gryganskyi A."/>
            <person name="Culley D."/>
            <person name="Magnuson J.K."/>
            <person name="James T.Y."/>
            <person name="O'Malley M.A."/>
            <person name="Stajich J.E."/>
            <person name="Spatafora J.W."/>
            <person name="Visel A."/>
            <person name="Grigoriev I.V."/>
        </authorList>
    </citation>
    <scope>NUCLEOTIDE SEQUENCE [LARGE SCALE GENOMIC DNA]</scope>
    <source>
        <strain evidence="13 14">NRRL 1336</strain>
    </source>
</reference>
<feature type="transmembrane region" description="Helical" evidence="12">
    <location>
        <begin position="354"/>
        <end position="374"/>
    </location>
</feature>
<gene>
    <name evidence="13" type="ORF">BCR42DRAFT_403917</name>
</gene>
<sequence>MLAPCTSFKVQVGIPIFGLGFTRGNQLLLCGGGGAGRSGVKNKLSSFKVDIRRKDLEEEAIYDISSDEDAPMCLAVHPKENLAVAGINASPESMKNGLNENCRLFHIGETEFTLKKAVPCMESKNEDDYQKVARFSKDGSLLATGTTDGMVHVFKYPTLETVVKVQAVENNDVLDVDINDEGAKLTAVTPGALKLISLRGRNIGTVIQTVSPLMVHKKHKLQFRAFRYGSGFTENLAFAVANGIGKSKGSFIIVLDAHTLEIKKVQQASKKPITTFCLSPDGSVIGYGSADFSISLLEASTLRVLTQVKDAHGFSITSMAISPDRRILVSGSADNTCRVVDLPLQFSPASLNPLHTLLLALAVAGVLLLFTTYFNMNDLRDVKDDTISILPVSATTNTIVDYATTTTTTTTFTEAIAAAVPTDDQDKETAMPTQTTTVIAEESANFKEEL</sequence>
<dbReference type="SMART" id="SM00320">
    <property type="entry name" value="WD40"/>
    <property type="match status" value="3"/>
</dbReference>
<evidence type="ECO:0000256" key="9">
    <source>
        <dbReference type="ARBA" id="ARBA00022989"/>
    </source>
</evidence>
<keyword evidence="9 12" id="KW-1133">Transmembrane helix</keyword>
<dbReference type="OrthoDB" id="2013972at2759"/>
<evidence type="ECO:0000256" key="11">
    <source>
        <dbReference type="PROSITE-ProRule" id="PRU00221"/>
    </source>
</evidence>
<dbReference type="Proteomes" id="UP000193560">
    <property type="component" value="Unassembled WGS sequence"/>
</dbReference>
<dbReference type="PROSITE" id="PS50082">
    <property type="entry name" value="WD_REPEATS_2"/>
    <property type="match status" value="1"/>
</dbReference>
<dbReference type="AlphaFoldDB" id="A0A1X2IVN2"/>
<name>A0A1X2IVN2_9FUNG</name>
<keyword evidence="7" id="KW-0931">ER-Golgi transport</keyword>
<dbReference type="SUPFAM" id="SSF50978">
    <property type="entry name" value="WD40 repeat-like"/>
    <property type="match status" value="1"/>
</dbReference>
<dbReference type="GO" id="GO:0006888">
    <property type="term" value="P:endoplasmic reticulum to Golgi vesicle-mediated transport"/>
    <property type="evidence" value="ECO:0007669"/>
    <property type="project" value="TreeGrafter"/>
</dbReference>
<dbReference type="InterPro" id="IPR045260">
    <property type="entry name" value="Sec12-like"/>
</dbReference>
<evidence type="ECO:0000256" key="3">
    <source>
        <dbReference type="ARBA" id="ARBA00022574"/>
    </source>
</evidence>
<dbReference type="PANTHER" id="PTHR23284:SF0">
    <property type="entry name" value="PROLACTIN REGULATORY ELEMENT-BINDING PROTEIN"/>
    <property type="match status" value="1"/>
</dbReference>
<keyword evidence="4 12" id="KW-0812">Transmembrane</keyword>
<keyword evidence="10 12" id="KW-0472">Membrane</keyword>
<proteinExistence type="predicted"/>
<evidence type="ECO:0000256" key="2">
    <source>
        <dbReference type="ARBA" id="ARBA00022448"/>
    </source>
</evidence>
<dbReference type="Gene3D" id="2.130.10.10">
    <property type="entry name" value="YVTN repeat-like/Quinoprotein amine dehydrogenase"/>
    <property type="match status" value="1"/>
</dbReference>
<evidence type="ECO:0000256" key="7">
    <source>
        <dbReference type="ARBA" id="ARBA00022892"/>
    </source>
</evidence>
<evidence type="ECO:0000256" key="1">
    <source>
        <dbReference type="ARBA" id="ARBA00004389"/>
    </source>
</evidence>
<keyword evidence="2" id="KW-0813">Transport</keyword>
<dbReference type="GO" id="GO:0015031">
    <property type="term" value="P:protein transport"/>
    <property type="evidence" value="ECO:0007669"/>
    <property type="project" value="UniProtKB-KW"/>
</dbReference>
<dbReference type="InterPro" id="IPR015943">
    <property type="entry name" value="WD40/YVTN_repeat-like_dom_sf"/>
</dbReference>
<evidence type="ECO:0000256" key="6">
    <source>
        <dbReference type="ARBA" id="ARBA00022824"/>
    </source>
</evidence>
<evidence type="ECO:0000313" key="14">
    <source>
        <dbReference type="Proteomes" id="UP000193560"/>
    </source>
</evidence>
<keyword evidence="6" id="KW-0256">Endoplasmic reticulum</keyword>
<evidence type="ECO:0000256" key="5">
    <source>
        <dbReference type="ARBA" id="ARBA00022737"/>
    </source>
</evidence>
<keyword evidence="8" id="KW-0653">Protein transport</keyword>
<dbReference type="STRING" id="90262.A0A1X2IVN2"/>
<organism evidence="13 14">
    <name type="scientific">Absidia repens</name>
    <dbReference type="NCBI Taxonomy" id="90262"/>
    <lineage>
        <taxon>Eukaryota</taxon>
        <taxon>Fungi</taxon>
        <taxon>Fungi incertae sedis</taxon>
        <taxon>Mucoromycota</taxon>
        <taxon>Mucoromycotina</taxon>
        <taxon>Mucoromycetes</taxon>
        <taxon>Mucorales</taxon>
        <taxon>Cunninghamellaceae</taxon>
        <taxon>Absidia</taxon>
    </lineage>
</organism>
<evidence type="ECO:0000256" key="12">
    <source>
        <dbReference type="SAM" id="Phobius"/>
    </source>
</evidence>
<keyword evidence="14" id="KW-1185">Reference proteome</keyword>
<feature type="repeat" description="WD" evidence="11">
    <location>
        <begin position="309"/>
        <end position="342"/>
    </location>
</feature>
<keyword evidence="5" id="KW-0677">Repeat</keyword>
<evidence type="ECO:0000256" key="4">
    <source>
        <dbReference type="ARBA" id="ARBA00022692"/>
    </source>
</evidence>
<dbReference type="GO" id="GO:0005789">
    <property type="term" value="C:endoplasmic reticulum membrane"/>
    <property type="evidence" value="ECO:0007669"/>
    <property type="project" value="UniProtKB-SubCell"/>
</dbReference>
<protein>
    <submittedName>
        <fullName evidence="13">WD40-repeat-containing domain protein</fullName>
    </submittedName>
</protein>
<dbReference type="InterPro" id="IPR001680">
    <property type="entry name" value="WD40_rpt"/>
</dbReference>
<comment type="caution">
    <text evidence="13">The sequence shown here is derived from an EMBL/GenBank/DDBJ whole genome shotgun (WGS) entry which is preliminary data.</text>
</comment>
<dbReference type="GO" id="GO:0003400">
    <property type="term" value="P:regulation of COPII vesicle coating"/>
    <property type="evidence" value="ECO:0007669"/>
    <property type="project" value="TreeGrafter"/>
</dbReference>
<dbReference type="PANTHER" id="PTHR23284">
    <property type="entry name" value="PROLACTIN REGULATORY ELEMENT BINDING PROTEIN"/>
    <property type="match status" value="1"/>
</dbReference>
<comment type="subcellular location">
    <subcellularLocation>
        <location evidence="1">Endoplasmic reticulum membrane</location>
        <topology evidence="1">Single-pass membrane protein</topology>
    </subcellularLocation>
</comment>